<dbReference type="InterPro" id="IPR036291">
    <property type="entry name" value="NAD(P)-bd_dom_sf"/>
</dbReference>
<evidence type="ECO:0000313" key="4">
    <source>
        <dbReference type="Proteomes" id="UP000628840"/>
    </source>
</evidence>
<accession>A0A830FDP3</accession>
<dbReference type="OrthoDB" id="200501at2157"/>
<dbReference type="Pfam" id="PF01370">
    <property type="entry name" value="Epimerase"/>
    <property type="match status" value="1"/>
</dbReference>
<proteinExistence type="inferred from homology"/>
<evidence type="ECO:0000256" key="1">
    <source>
        <dbReference type="ARBA" id="ARBA00007637"/>
    </source>
</evidence>
<name>A0A830FDP3_9EURY</name>
<dbReference type="SUPFAM" id="SSF51735">
    <property type="entry name" value="NAD(P)-binding Rossmann-fold domains"/>
    <property type="match status" value="1"/>
</dbReference>
<dbReference type="Proteomes" id="UP000628840">
    <property type="component" value="Unassembled WGS sequence"/>
</dbReference>
<dbReference type="PANTHER" id="PTHR43000">
    <property type="entry name" value="DTDP-D-GLUCOSE 4,6-DEHYDRATASE-RELATED"/>
    <property type="match status" value="1"/>
</dbReference>
<dbReference type="CDD" id="cd08946">
    <property type="entry name" value="SDR_e"/>
    <property type="match status" value="1"/>
</dbReference>
<comment type="caution">
    <text evidence="3">The sequence shown here is derived from an EMBL/GenBank/DDBJ whole genome shotgun (WGS) entry which is preliminary data.</text>
</comment>
<organism evidence="3 4">
    <name type="scientific">Halarchaeum grantii</name>
    <dbReference type="NCBI Taxonomy" id="1193105"/>
    <lineage>
        <taxon>Archaea</taxon>
        <taxon>Methanobacteriati</taxon>
        <taxon>Methanobacteriota</taxon>
        <taxon>Stenosarchaea group</taxon>
        <taxon>Halobacteria</taxon>
        <taxon>Halobacteriales</taxon>
        <taxon>Halobacteriaceae</taxon>
    </lineage>
</organism>
<gene>
    <name evidence="3" type="ORF">GCM10009037_28620</name>
</gene>
<dbReference type="RefSeq" id="WP_188884363.1">
    <property type="nucleotide sequence ID" value="NZ_BMPF01000006.1"/>
</dbReference>
<protein>
    <submittedName>
        <fullName evidence="3">NAD-dependent epimerase</fullName>
    </submittedName>
</protein>
<evidence type="ECO:0000259" key="2">
    <source>
        <dbReference type="Pfam" id="PF01370"/>
    </source>
</evidence>
<feature type="domain" description="NAD-dependent epimerase/dehydratase" evidence="2">
    <location>
        <begin position="5"/>
        <end position="228"/>
    </location>
</feature>
<sequence>MTETVVVTGALGGSGSWIVDSLRAEYAVVALDRCLPDDQDVDGVDFRAVDLTEQGEVFETVLDADPSHVVHFGNIPHEEDHAGGRVYENNALSTFHTLEAAGRAGADVVWASSETVYGTHWPEPRLPDYLPVDETHETRPWNGYETSKLAGEAAAERVTNAFGVSVASIRPSWIQYPGDYQITPFRESFDVESAPRFGNLWSYIDIRDVVSLVEAALDAAFDGHEVFNAFAADNFLGVDTATAVEAGYGALPERVELAGDESAYSTSKAESMLGWTPTHSWRDAEGEDIDGPSFA</sequence>
<reference evidence="3 4" key="1">
    <citation type="journal article" date="2019" name="Int. J. Syst. Evol. Microbiol.">
        <title>The Global Catalogue of Microorganisms (GCM) 10K type strain sequencing project: providing services to taxonomists for standard genome sequencing and annotation.</title>
        <authorList>
            <consortium name="The Broad Institute Genomics Platform"/>
            <consortium name="The Broad Institute Genome Sequencing Center for Infectious Disease"/>
            <person name="Wu L."/>
            <person name="Ma J."/>
        </authorList>
    </citation>
    <scope>NUCLEOTIDE SEQUENCE [LARGE SCALE GENOMIC DNA]</scope>
    <source>
        <strain evidence="3 4">JCM 19585</strain>
    </source>
</reference>
<dbReference type="AlphaFoldDB" id="A0A830FDP3"/>
<dbReference type="Gene3D" id="3.40.50.720">
    <property type="entry name" value="NAD(P)-binding Rossmann-like Domain"/>
    <property type="match status" value="1"/>
</dbReference>
<comment type="similarity">
    <text evidence="1">Belongs to the NAD(P)-dependent epimerase/dehydratase family.</text>
</comment>
<evidence type="ECO:0000313" key="3">
    <source>
        <dbReference type="EMBL" id="GGL43456.1"/>
    </source>
</evidence>
<dbReference type="InterPro" id="IPR001509">
    <property type="entry name" value="Epimerase_deHydtase"/>
</dbReference>
<dbReference type="EMBL" id="BMPF01000006">
    <property type="protein sequence ID" value="GGL43456.1"/>
    <property type="molecule type" value="Genomic_DNA"/>
</dbReference>
<keyword evidence="4" id="KW-1185">Reference proteome</keyword>